<feature type="transmembrane region" description="Helical" evidence="1">
    <location>
        <begin position="12"/>
        <end position="32"/>
    </location>
</feature>
<feature type="transmembrane region" description="Helical" evidence="1">
    <location>
        <begin position="52"/>
        <end position="75"/>
    </location>
</feature>
<proteinExistence type="predicted"/>
<name>A0ABV8LIJ1_9ACTN</name>
<dbReference type="RefSeq" id="WP_253755761.1">
    <property type="nucleotide sequence ID" value="NZ_JAMZDZ010000001.1"/>
</dbReference>
<feature type="transmembrane region" description="Helical" evidence="1">
    <location>
        <begin position="119"/>
        <end position="140"/>
    </location>
</feature>
<keyword evidence="1" id="KW-1133">Transmembrane helix</keyword>
<comment type="caution">
    <text evidence="2">The sequence shown here is derived from an EMBL/GenBank/DDBJ whole genome shotgun (WGS) entry which is preliminary data.</text>
</comment>
<dbReference type="Proteomes" id="UP001595816">
    <property type="component" value="Unassembled WGS sequence"/>
</dbReference>
<evidence type="ECO:0000313" key="3">
    <source>
        <dbReference type="Proteomes" id="UP001595816"/>
    </source>
</evidence>
<dbReference type="EMBL" id="JBHSAY010000004">
    <property type="protein sequence ID" value="MFC4130053.1"/>
    <property type="molecule type" value="Genomic_DNA"/>
</dbReference>
<accession>A0ABV8LIJ1</accession>
<organism evidence="2 3">
    <name type="scientific">Hamadaea flava</name>
    <dbReference type="NCBI Taxonomy" id="1742688"/>
    <lineage>
        <taxon>Bacteria</taxon>
        <taxon>Bacillati</taxon>
        <taxon>Actinomycetota</taxon>
        <taxon>Actinomycetes</taxon>
        <taxon>Micromonosporales</taxon>
        <taxon>Micromonosporaceae</taxon>
        <taxon>Hamadaea</taxon>
    </lineage>
</organism>
<keyword evidence="3" id="KW-1185">Reference proteome</keyword>
<evidence type="ECO:0000256" key="1">
    <source>
        <dbReference type="SAM" id="Phobius"/>
    </source>
</evidence>
<gene>
    <name evidence="2" type="ORF">ACFOZ4_05480</name>
</gene>
<sequence>MTETLPTDWTRWARRLAAGVLGVDAALHVYWLTGATWPAVDERALSLAVLGFPAPFTARILIPLALALTVAAVALWRGTGRLARLIALAVAVGTAVQVPPRLAWAVGLGSPTDGAVFRWLNVLLYLPLCALLALVAFRVARGGTPMRVRAFRL</sequence>
<evidence type="ECO:0000313" key="2">
    <source>
        <dbReference type="EMBL" id="MFC4130053.1"/>
    </source>
</evidence>
<evidence type="ECO:0008006" key="4">
    <source>
        <dbReference type="Google" id="ProtNLM"/>
    </source>
</evidence>
<feature type="transmembrane region" description="Helical" evidence="1">
    <location>
        <begin position="82"/>
        <end position="99"/>
    </location>
</feature>
<keyword evidence="1" id="KW-0812">Transmembrane</keyword>
<protein>
    <recommendedName>
        <fullName evidence="4">DUF3995 domain-containing protein</fullName>
    </recommendedName>
</protein>
<keyword evidence="1" id="KW-0472">Membrane</keyword>
<reference evidence="3" key="1">
    <citation type="journal article" date="2019" name="Int. J. Syst. Evol. Microbiol.">
        <title>The Global Catalogue of Microorganisms (GCM) 10K type strain sequencing project: providing services to taxonomists for standard genome sequencing and annotation.</title>
        <authorList>
            <consortium name="The Broad Institute Genomics Platform"/>
            <consortium name="The Broad Institute Genome Sequencing Center for Infectious Disease"/>
            <person name="Wu L."/>
            <person name="Ma J."/>
        </authorList>
    </citation>
    <scope>NUCLEOTIDE SEQUENCE [LARGE SCALE GENOMIC DNA]</scope>
    <source>
        <strain evidence="3">CGMCC 4.7289</strain>
    </source>
</reference>